<keyword evidence="8" id="KW-1185">Reference proteome</keyword>
<dbReference type="EMBL" id="AF289262">
    <property type="protein sequence ID" value="AAK26479.1"/>
    <property type="molecule type" value="Genomic_DNA"/>
</dbReference>
<evidence type="ECO:0000256" key="5">
    <source>
        <dbReference type="ARBA" id="ARBA00023323"/>
    </source>
</evidence>
<dbReference type="KEGG" id="vg:920929"/>
<keyword evidence="2 6" id="KW-0244">Early protein</keyword>
<evidence type="ECO:0000256" key="3">
    <source>
        <dbReference type="ARBA" id="ARBA00022581"/>
    </source>
</evidence>
<dbReference type="GeneID" id="920929"/>
<dbReference type="Pfam" id="PF01691">
    <property type="entry name" value="Adeno_E1B_19K"/>
    <property type="match status" value="1"/>
</dbReference>
<evidence type="ECO:0000256" key="4">
    <source>
        <dbReference type="ARBA" id="ARBA00023189"/>
    </source>
</evidence>
<evidence type="ECO:0000313" key="8">
    <source>
        <dbReference type="Proteomes" id="UP000128218"/>
    </source>
</evidence>
<protein>
    <recommendedName>
        <fullName evidence="6">E1B protein, small T-antigen</fullName>
    </recommendedName>
</protein>
<reference evidence="7 8" key="1">
    <citation type="journal article" date="2001" name="J. Gen. Virol.">
        <title>The complete nucleotide sequence of porcine adenovirus serotype 5.</title>
        <authorList>
            <person name="Nagy M."/>
            <person name="Nagy E."/>
            <person name="Tuboly T."/>
        </authorList>
    </citation>
    <scope>NUCLEOTIDE SEQUENCE [LARGE SCALE GENOMIC DNA]</scope>
</reference>
<evidence type="ECO:0000256" key="2">
    <source>
        <dbReference type="ARBA" id="ARBA00022518"/>
    </source>
</evidence>
<evidence type="ECO:0000256" key="1">
    <source>
        <dbReference type="ARBA" id="ARBA00010275"/>
    </source>
</evidence>
<name>Q994F2_9ADEN</name>
<dbReference type="InterPro" id="IPR002924">
    <property type="entry name" value="Adenovir_t-Ag_E1B_19kDa"/>
</dbReference>
<keyword evidence="3 6" id="KW-0945">Host-virus interaction</keyword>
<comment type="similarity">
    <text evidence="1 6">Belongs to the adenoviridae E1B 19 kDa protein family.</text>
</comment>
<evidence type="ECO:0000313" key="7">
    <source>
        <dbReference type="EMBL" id="AAK26479.1"/>
    </source>
</evidence>
<proteinExistence type="inferred from homology"/>
<keyword evidence="5 6" id="KW-1119">Modulation of host cell apoptosis by virus</keyword>
<dbReference type="Proteomes" id="UP000128218">
    <property type="component" value="Segment"/>
</dbReference>
<organism evidence="7 8">
    <name type="scientific">Porcine adenovirus 5</name>
    <dbReference type="NCBI Taxonomy" id="45370"/>
    <lineage>
        <taxon>Viruses</taxon>
        <taxon>Varidnaviria</taxon>
        <taxon>Bamfordvirae</taxon>
        <taxon>Preplasmiviricota</taxon>
        <taxon>Polisuviricotina</taxon>
        <taxon>Pharingeaviricetes</taxon>
        <taxon>Rowavirales</taxon>
        <taxon>Adenoviridae</taxon>
        <taxon>Mastadenovirus</taxon>
        <taxon>Mastadenovirus porcusquintum</taxon>
    </lineage>
</organism>
<dbReference type="GO" id="GO:0033668">
    <property type="term" value="P:symbiont-mediated suppression of host apoptosis"/>
    <property type="evidence" value="ECO:0007669"/>
    <property type="project" value="UniProtKB-KW"/>
</dbReference>
<accession>Q994F2</accession>
<sequence length="163" mass="18981">MELELSLKLCKTLCDFKNLTRVVYYASDRPGWLSRYFFGGRLAQLVYKAKVDYHQTLTELFEDDQSFWCLLESGRTLGFEAKVVPWLDFSSTGRVVSSLSLLAYLVDHLDCHTDFSKDYNLEVICAPVCCRLKTLVEIQKLRFRQEETMREALQEDQEAKILS</sequence>
<evidence type="ECO:0000256" key="6">
    <source>
        <dbReference type="RuleBase" id="RU364111"/>
    </source>
</evidence>
<dbReference type="RefSeq" id="NP_108654.1">
    <property type="nucleotide sequence ID" value="NC_002702.1"/>
</dbReference>
<keyword evidence="4 6" id="KW-1081">Inhibition of host apoptosis by viral BCL2-like protein</keyword>